<dbReference type="EMBL" id="BJTZ01000038">
    <property type="protein sequence ID" value="GEK15725.1"/>
    <property type="molecule type" value="Genomic_DNA"/>
</dbReference>
<protein>
    <recommendedName>
        <fullName evidence="1">TIR domain-containing protein</fullName>
    </recommendedName>
</protein>
<dbReference type="PROSITE" id="PS50104">
    <property type="entry name" value="TIR"/>
    <property type="match status" value="1"/>
</dbReference>
<dbReference type="RefSeq" id="WP_146866301.1">
    <property type="nucleotide sequence ID" value="NZ_BJTZ01000038.1"/>
</dbReference>
<proteinExistence type="predicted"/>
<dbReference type="AlphaFoldDB" id="A0A510US80"/>
<feature type="domain" description="TIR" evidence="1">
    <location>
        <begin position="3"/>
        <end position="142"/>
    </location>
</feature>
<dbReference type="GO" id="GO:0007165">
    <property type="term" value="P:signal transduction"/>
    <property type="evidence" value="ECO:0007669"/>
    <property type="project" value="InterPro"/>
</dbReference>
<comment type="caution">
    <text evidence="2">The sequence shown here is derived from an EMBL/GenBank/DDBJ whole genome shotgun (WGS) entry which is preliminary data.</text>
</comment>
<dbReference type="SUPFAM" id="SSF52200">
    <property type="entry name" value="Toll/Interleukin receptor TIR domain"/>
    <property type="match status" value="1"/>
</dbReference>
<accession>A0A510US80</accession>
<dbReference type="Pfam" id="PF13676">
    <property type="entry name" value="TIR_2"/>
    <property type="match status" value="1"/>
</dbReference>
<evidence type="ECO:0000313" key="2">
    <source>
        <dbReference type="EMBL" id="GEK15725.1"/>
    </source>
</evidence>
<sequence>MSTPQNLFYSYCHSDKEQREALEKHLSMLVRNNIISPWHDGKILAGSDWKSHIECRLNDADIVIFLVTSNWLASEACIEEWNIAKQLSEQQPNKVLIPIISTECAWVDFDDMKSKLVLPYDGKAVSQWNNQDEAWLNVYNGIKRAAEAQKKTLDYSLAL</sequence>
<dbReference type="InterPro" id="IPR035897">
    <property type="entry name" value="Toll_tir_struct_dom_sf"/>
</dbReference>
<name>A0A510US80_ALIFS</name>
<dbReference type="Proteomes" id="UP000321787">
    <property type="component" value="Unassembled WGS sequence"/>
</dbReference>
<reference evidence="2 3" key="1">
    <citation type="submission" date="2019-07" db="EMBL/GenBank/DDBJ databases">
        <title>Whole genome shotgun sequence of Aliivibrio fischeri NBRC 101058.</title>
        <authorList>
            <person name="Hosoyama A."/>
            <person name="Uohara A."/>
            <person name="Ohji S."/>
            <person name="Ichikawa N."/>
        </authorList>
    </citation>
    <scope>NUCLEOTIDE SEQUENCE [LARGE SCALE GENOMIC DNA]</scope>
    <source>
        <strain evidence="2 3">NBRC 101058</strain>
    </source>
</reference>
<gene>
    <name evidence="2" type="ORF">AFI02nite_37610</name>
</gene>
<organism evidence="2 3">
    <name type="scientific">Aliivibrio fischeri</name>
    <name type="common">Vibrio fischeri</name>
    <dbReference type="NCBI Taxonomy" id="668"/>
    <lineage>
        <taxon>Bacteria</taxon>
        <taxon>Pseudomonadati</taxon>
        <taxon>Pseudomonadota</taxon>
        <taxon>Gammaproteobacteria</taxon>
        <taxon>Vibrionales</taxon>
        <taxon>Vibrionaceae</taxon>
        <taxon>Aliivibrio</taxon>
    </lineage>
</organism>
<dbReference type="Gene3D" id="3.40.50.10140">
    <property type="entry name" value="Toll/interleukin-1 receptor homology (TIR) domain"/>
    <property type="match status" value="1"/>
</dbReference>
<evidence type="ECO:0000259" key="1">
    <source>
        <dbReference type="PROSITE" id="PS50104"/>
    </source>
</evidence>
<dbReference type="SMART" id="SM00255">
    <property type="entry name" value="TIR"/>
    <property type="match status" value="1"/>
</dbReference>
<evidence type="ECO:0000313" key="3">
    <source>
        <dbReference type="Proteomes" id="UP000321787"/>
    </source>
</evidence>
<dbReference type="InterPro" id="IPR000157">
    <property type="entry name" value="TIR_dom"/>
</dbReference>